<accession>A0AA39I9L6</accession>
<protein>
    <submittedName>
        <fullName evidence="2">Uncharacterized protein</fullName>
    </submittedName>
</protein>
<feature type="signal peptide" evidence="1">
    <location>
        <begin position="1"/>
        <end position="18"/>
    </location>
</feature>
<keyword evidence="3" id="KW-1185">Reference proteome</keyword>
<gene>
    <name evidence="2" type="ORF">QR680_014202</name>
</gene>
<dbReference type="AlphaFoldDB" id="A0AA39I9L6"/>
<proteinExistence type="predicted"/>
<reference evidence="2" key="1">
    <citation type="submission" date="2023-06" db="EMBL/GenBank/DDBJ databases">
        <title>Genomic analysis of the entomopathogenic nematode Steinernema hermaphroditum.</title>
        <authorList>
            <person name="Schwarz E.M."/>
            <person name="Heppert J.K."/>
            <person name="Baniya A."/>
            <person name="Schwartz H.T."/>
            <person name="Tan C.-H."/>
            <person name="Antoshechkin I."/>
            <person name="Sternberg P.W."/>
            <person name="Goodrich-Blair H."/>
            <person name="Dillman A.R."/>
        </authorList>
    </citation>
    <scope>NUCLEOTIDE SEQUENCE</scope>
    <source>
        <strain evidence="2">PS9179</strain>
        <tissue evidence="2">Whole animal</tissue>
    </source>
</reference>
<evidence type="ECO:0000256" key="1">
    <source>
        <dbReference type="SAM" id="SignalP"/>
    </source>
</evidence>
<organism evidence="2 3">
    <name type="scientific">Steinernema hermaphroditum</name>
    <dbReference type="NCBI Taxonomy" id="289476"/>
    <lineage>
        <taxon>Eukaryota</taxon>
        <taxon>Metazoa</taxon>
        <taxon>Ecdysozoa</taxon>
        <taxon>Nematoda</taxon>
        <taxon>Chromadorea</taxon>
        <taxon>Rhabditida</taxon>
        <taxon>Tylenchina</taxon>
        <taxon>Panagrolaimomorpha</taxon>
        <taxon>Strongyloidoidea</taxon>
        <taxon>Steinernematidae</taxon>
        <taxon>Steinernema</taxon>
    </lineage>
</organism>
<evidence type="ECO:0000313" key="2">
    <source>
        <dbReference type="EMBL" id="KAK0419546.1"/>
    </source>
</evidence>
<dbReference type="EMBL" id="JAUCMV010000002">
    <property type="protein sequence ID" value="KAK0419546.1"/>
    <property type="molecule type" value="Genomic_DNA"/>
</dbReference>
<evidence type="ECO:0000313" key="3">
    <source>
        <dbReference type="Proteomes" id="UP001175271"/>
    </source>
</evidence>
<comment type="caution">
    <text evidence="2">The sequence shown here is derived from an EMBL/GenBank/DDBJ whole genome shotgun (WGS) entry which is preliminary data.</text>
</comment>
<keyword evidence="1" id="KW-0732">Signal</keyword>
<name>A0AA39I9L6_9BILA</name>
<feature type="chain" id="PRO_5041401635" evidence="1">
    <location>
        <begin position="19"/>
        <end position="68"/>
    </location>
</feature>
<sequence>MKVFFVALLALVIAFVNSAPVVDSNALPGILFDAEVQGADIPYDIVEAHGVNCPLGPKCPLGPMRFGK</sequence>
<dbReference type="Proteomes" id="UP001175271">
    <property type="component" value="Unassembled WGS sequence"/>
</dbReference>